<name>A0A4V3G6W1_9FIRM</name>
<feature type="transmembrane region" description="Helical" evidence="7">
    <location>
        <begin position="81"/>
        <end position="101"/>
    </location>
</feature>
<dbReference type="RefSeq" id="WP_166667566.1">
    <property type="nucleotide sequence ID" value="NZ_SODD01000019.1"/>
</dbReference>
<proteinExistence type="inferred from homology"/>
<evidence type="ECO:0000256" key="7">
    <source>
        <dbReference type="SAM" id="Phobius"/>
    </source>
</evidence>
<evidence type="ECO:0000256" key="4">
    <source>
        <dbReference type="ARBA" id="ARBA00022692"/>
    </source>
</evidence>
<comment type="caution">
    <text evidence="9">The sequence shown here is derived from an EMBL/GenBank/DDBJ whole genome shotgun (WGS) entry which is preliminary data.</text>
</comment>
<dbReference type="GO" id="GO:0016413">
    <property type="term" value="F:O-acetyltransferase activity"/>
    <property type="evidence" value="ECO:0007669"/>
    <property type="project" value="TreeGrafter"/>
</dbReference>
<accession>A0A4V3G6W1</accession>
<reference evidence="9 10" key="1">
    <citation type="submission" date="2019-03" db="EMBL/GenBank/DDBJ databases">
        <title>Genomic Encyclopedia of Type Strains, Phase IV (KMG-IV): sequencing the most valuable type-strain genomes for metagenomic binning, comparative biology and taxonomic classification.</title>
        <authorList>
            <person name="Goeker M."/>
        </authorList>
    </citation>
    <scope>NUCLEOTIDE SEQUENCE [LARGE SCALE GENOMIC DNA]</scope>
    <source>
        <strain evidence="9 10">DSM 28867</strain>
    </source>
</reference>
<sequence length="338" mass="39350">MKHKEYGRIDTFRILAALLVIAAHYPVFSSINTTLDYTYTRIIARIAVPFFFVSSAFFLFNNNLKNTQTKDKVFAFMKRNLKYYILCIIIYLPFNFIGGSYKQWSDIHLLLQQFLWNGTFYHLWFFMGSLVGAYVAWLLLKTFNMKSSIFFAGVLYVIGLFGDSYYGFIFQTPIISTLYDGIFFIFESTRNGIFMAPIFFVLGAYIARKIQRNKLVFHMSDLIISAIALLLEGIILYQFHIVRSDIHNTMYISLIPFTYSLFTLLVSKEKPRNIVWRNTSLYMYILHPMIIIAMQKVPLGILGNTIVFYIILCVLSFGISYGLARIQKFNQLINKITS</sequence>
<keyword evidence="10" id="KW-1185">Reference proteome</keyword>
<evidence type="ECO:0000313" key="9">
    <source>
        <dbReference type="EMBL" id="TDW16844.1"/>
    </source>
</evidence>
<dbReference type="PANTHER" id="PTHR40074:SF2">
    <property type="entry name" value="O-ACETYLTRANSFERASE WECH"/>
    <property type="match status" value="1"/>
</dbReference>
<evidence type="ECO:0000259" key="8">
    <source>
        <dbReference type="Pfam" id="PF01757"/>
    </source>
</evidence>
<feature type="transmembrane region" description="Helical" evidence="7">
    <location>
        <begin position="219"/>
        <end position="237"/>
    </location>
</feature>
<feature type="transmembrane region" description="Helical" evidence="7">
    <location>
        <begin position="42"/>
        <end position="60"/>
    </location>
</feature>
<feature type="transmembrane region" description="Helical" evidence="7">
    <location>
        <begin position="249"/>
        <end position="267"/>
    </location>
</feature>
<keyword evidence="4 7" id="KW-0812">Transmembrane</keyword>
<evidence type="ECO:0000256" key="6">
    <source>
        <dbReference type="ARBA" id="ARBA00023136"/>
    </source>
</evidence>
<dbReference type="GO" id="GO:0005886">
    <property type="term" value="C:plasma membrane"/>
    <property type="evidence" value="ECO:0007669"/>
    <property type="project" value="UniProtKB-SubCell"/>
</dbReference>
<dbReference type="GO" id="GO:0009246">
    <property type="term" value="P:enterobacterial common antigen biosynthetic process"/>
    <property type="evidence" value="ECO:0007669"/>
    <property type="project" value="TreeGrafter"/>
</dbReference>
<comment type="subcellular location">
    <subcellularLocation>
        <location evidence="1">Cell membrane</location>
        <topology evidence="1">Multi-pass membrane protein</topology>
    </subcellularLocation>
</comment>
<feature type="transmembrane region" description="Helical" evidence="7">
    <location>
        <begin position="274"/>
        <end position="294"/>
    </location>
</feature>
<dbReference type="EMBL" id="SODD01000019">
    <property type="protein sequence ID" value="TDW16844.1"/>
    <property type="molecule type" value="Genomic_DNA"/>
</dbReference>
<evidence type="ECO:0000256" key="3">
    <source>
        <dbReference type="ARBA" id="ARBA00022475"/>
    </source>
</evidence>
<feature type="transmembrane region" description="Helical" evidence="7">
    <location>
        <begin position="149"/>
        <end position="169"/>
    </location>
</feature>
<feature type="domain" description="Acyltransferase 3" evidence="8">
    <location>
        <begin position="8"/>
        <end position="324"/>
    </location>
</feature>
<dbReference type="PANTHER" id="PTHR40074">
    <property type="entry name" value="O-ACETYLTRANSFERASE WECH"/>
    <property type="match status" value="1"/>
</dbReference>
<protein>
    <submittedName>
        <fullName evidence="9">Surface polysaccharide O-acyltransferase-like enzyme</fullName>
    </submittedName>
</protein>
<keyword evidence="9" id="KW-0012">Acyltransferase</keyword>
<evidence type="ECO:0000256" key="2">
    <source>
        <dbReference type="ARBA" id="ARBA00007400"/>
    </source>
</evidence>
<dbReference type="Pfam" id="PF01757">
    <property type="entry name" value="Acyl_transf_3"/>
    <property type="match status" value="1"/>
</dbReference>
<keyword evidence="6 7" id="KW-0472">Membrane</keyword>
<evidence type="ECO:0000313" key="10">
    <source>
        <dbReference type="Proteomes" id="UP000294743"/>
    </source>
</evidence>
<evidence type="ECO:0000256" key="5">
    <source>
        <dbReference type="ARBA" id="ARBA00022989"/>
    </source>
</evidence>
<feature type="transmembrane region" description="Helical" evidence="7">
    <location>
        <begin position="12"/>
        <end position="30"/>
    </location>
</feature>
<dbReference type="AlphaFoldDB" id="A0A4V3G6W1"/>
<dbReference type="Proteomes" id="UP000294743">
    <property type="component" value="Unassembled WGS sequence"/>
</dbReference>
<gene>
    <name evidence="9" type="ORF">EDD63_11910</name>
</gene>
<keyword evidence="3" id="KW-1003">Cell membrane</keyword>
<feature type="transmembrane region" description="Helical" evidence="7">
    <location>
        <begin position="121"/>
        <end position="140"/>
    </location>
</feature>
<evidence type="ECO:0000256" key="1">
    <source>
        <dbReference type="ARBA" id="ARBA00004651"/>
    </source>
</evidence>
<comment type="similarity">
    <text evidence="2">Belongs to the acyltransferase 3 family.</text>
</comment>
<keyword evidence="5 7" id="KW-1133">Transmembrane helix</keyword>
<dbReference type="InterPro" id="IPR002656">
    <property type="entry name" value="Acyl_transf_3_dom"/>
</dbReference>
<feature type="transmembrane region" description="Helical" evidence="7">
    <location>
        <begin position="189"/>
        <end position="207"/>
    </location>
</feature>
<organism evidence="9 10">
    <name type="scientific">Breznakia blatticola</name>
    <dbReference type="NCBI Taxonomy" id="1754012"/>
    <lineage>
        <taxon>Bacteria</taxon>
        <taxon>Bacillati</taxon>
        <taxon>Bacillota</taxon>
        <taxon>Erysipelotrichia</taxon>
        <taxon>Erysipelotrichales</taxon>
        <taxon>Erysipelotrichaceae</taxon>
        <taxon>Breznakia</taxon>
    </lineage>
</organism>
<keyword evidence="9" id="KW-0808">Transferase</keyword>
<feature type="transmembrane region" description="Helical" evidence="7">
    <location>
        <begin position="306"/>
        <end position="324"/>
    </location>
</feature>